<dbReference type="AlphaFoldDB" id="A0A8S8XCL2"/>
<name>A0A8S8XCL2_9PROT</name>
<dbReference type="SUPFAM" id="SSF103481">
    <property type="entry name" value="Multidrug resistance efflux transporter EmrE"/>
    <property type="match status" value="2"/>
</dbReference>
<feature type="transmembrane region" description="Helical" evidence="6">
    <location>
        <begin position="159"/>
        <end position="178"/>
    </location>
</feature>
<dbReference type="Pfam" id="PF00892">
    <property type="entry name" value="EamA"/>
    <property type="match status" value="2"/>
</dbReference>
<keyword evidence="9" id="KW-1185">Reference proteome</keyword>
<feature type="transmembrane region" description="Helical" evidence="6">
    <location>
        <begin position="134"/>
        <end position="153"/>
    </location>
</feature>
<feature type="transmembrane region" description="Helical" evidence="6">
    <location>
        <begin position="108"/>
        <end position="127"/>
    </location>
</feature>
<comment type="caution">
    <text evidence="8">The sequence shown here is derived from an EMBL/GenBank/DDBJ whole genome shotgun (WGS) entry which is preliminary data.</text>
</comment>
<feature type="transmembrane region" description="Helical" evidence="6">
    <location>
        <begin position="279"/>
        <end position="296"/>
    </location>
</feature>
<dbReference type="EMBL" id="BOPV01000001">
    <property type="protein sequence ID" value="GIL38946.1"/>
    <property type="molecule type" value="Genomic_DNA"/>
</dbReference>
<evidence type="ECO:0000256" key="5">
    <source>
        <dbReference type="ARBA" id="ARBA00023136"/>
    </source>
</evidence>
<dbReference type="PANTHER" id="PTHR42920:SF5">
    <property type="entry name" value="EAMA DOMAIN-CONTAINING PROTEIN"/>
    <property type="match status" value="1"/>
</dbReference>
<organism evidence="8 9">
    <name type="scientific">Roseiterribacter gracilis</name>
    <dbReference type="NCBI Taxonomy" id="2812848"/>
    <lineage>
        <taxon>Bacteria</taxon>
        <taxon>Pseudomonadati</taxon>
        <taxon>Pseudomonadota</taxon>
        <taxon>Alphaproteobacteria</taxon>
        <taxon>Rhodospirillales</taxon>
        <taxon>Roseiterribacteraceae</taxon>
        <taxon>Roseiterribacter</taxon>
    </lineage>
</organism>
<evidence type="ECO:0000259" key="7">
    <source>
        <dbReference type="Pfam" id="PF00892"/>
    </source>
</evidence>
<feature type="transmembrane region" description="Helical" evidence="6">
    <location>
        <begin position="190"/>
        <end position="209"/>
    </location>
</feature>
<keyword evidence="3 6" id="KW-0812">Transmembrane</keyword>
<feature type="transmembrane region" description="Helical" evidence="6">
    <location>
        <begin position="12"/>
        <end position="38"/>
    </location>
</feature>
<feature type="transmembrane region" description="Helical" evidence="6">
    <location>
        <begin position="44"/>
        <end position="64"/>
    </location>
</feature>
<keyword evidence="5 6" id="KW-0472">Membrane</keyword>
<evidence type="ECO:0000313" key="9">
    <source>
        <dbReference type="Proteomes" id="UP000681075"/>
    </source>
</evidence>
<reference evidence="8" key="1">
    <citation type="submission" date="2021-02" db="EMBL/GenBank/DDBJ databases">
        <title>Genome sequence of Rhodospirillales sp. strain TMPK1 isolated from soil.</title>
        <authorList>
            <person name="Nakai R."/>
            <person name="Kusada H."/>
            <person name="Tamaki H."/>
        </authorList>
    </citation>
    <scope>NUCLEOTIDE SEQUENCE</scope>
    <source>
        <strain evidence="8">TMPK1</strain>
    </source>
</reference>
<evidence type="ECO:0000256" key="1">
    <source>
        <dbReference type="ARBA" id="ARBA00004651"/>
    </source>
</evidence>
<feature type="transmembrane region" description="Helical" evidence="6">
    <location>
        <begin position="76"/>
        <end position="96"/>
    </location>
</feature>
<gene>
    <name evidence="8" type="ORF">TMPK1_11830</name>
</gene>
<feature type="domain" description="EamA" evidence="7">
    <location>
        <begin position="161"/>
        <end position="296"/>
    </location>
</feature>
<feature type="transmembrane region" description="Helical" evidence="6">
    <location>
        <begin position="254"/>
        <end position="273"/>
    </location>
</feature>
<dbReference type="Gene3D" id="1.10.3730.20">
    <property type="match status" value="1"/>
</dbReference>
<dbReference type="PANTHER" id="PTHR42920">
    <property type="entry name" value="OS03G0707200 PROTEIN-RELATED"/>
    <property type="match status" value="1"/>
</dbReference>
<feature type="transmembrane region" description="Helical" evidence="6">
    <location>
        <begin position="221"/>
        <end position="242"/>
    </location>
</feature>
<dbReference type="Proteomes" id="UP000681075">
    <property type="component" value="Unassembled WGS sequence"/>
</dbReference>
<protein>
    <submittedName>
        <fullName evidence="8">Permease</fullName>
    </submittedName>
</protein>
<dbReference type="InterPro" id="IPR037185">
    <property type="entry name" value="EmrE-like"/>
</dbReference>
<keyword evidence="4 6" id="KW-1133">Transmembrane helix</keyword>
<sequence length="309" mass="32498">MQLRADTTNKRDAAIGIALAIVGVLAFSMKTILVKLAYVEVQDAVTLLALRMAVSGPVFLLVALRAPGEKMDARGFGSAVLLGIIGYYGASFFDFAGLEYVSAGIGRLILFTYPTIVVLLSLAIFGTRPSKREVAALIVTYIGVGCVVSSGFTAGNKDLLTGAGLIFGSALLFSVYLIFSTNFTRRYGSLRFTAIAMCSATVLCVGQFPVLRDWSALDLSWHTYGIVIALGIGSTVLPTFAMGEALRRLGATKVALLGGLGPVSTLLISVTGLEEKMSLLQIFGAVLVLGGVLLTTTKSKTPVPVQDPD</sequence>
<evidence type="ECO:0000256" key="3">
    <source>
        <dbReference type="ARBA" id="ARBA00022692"/>
    </source>
</evidence>
<dbReference type="RefSeq" id="WP_420242046.1">
    <property type="nucleotide sequence ID" value="NZ_BOPV01000001.1"/>
</dbReference>
<proteinExistence type="predicted"/>
<dbReference type="InterPro" id="IPR000620">
    <property type="entry name" value="EamA_dom"/>
</dbReference>
<comment type="subcellular location">
    <subcellularLocation>
        <location evidence="1">Cell membrane</location>
        <topology evidence="1">Multi-pass membrane protein</topology>
    </subcellularLocation>
</comment>
<evidence type="ECO:0000256" key="4">
    <source>
        <dbReference type="ARBA" id="ARBA00022989"/>
    </source>
</evidence>
<feature type="domain" description="EamA" evidence="7">
    <location>
        <begin position="15"/>
        <end position="148"/>
    </location>
</feature>
<evidence type="ECO:0000256" key="2">
    <source>
        <dbReference type="ARBA" id="ARBA00022475"/>
    </source>
</evidence>
<dbReference type="InterPro" id="IPR051258">
    <property type="entry name" value="Diverse_Substrate_Transporter"/>
</dbReference>
<accession>A0A8S8XCL2</accession>
<keyword evidence="2" id="KW-1003">Cell membrane</keyword>
<evidence type="ECO:0000313" key="8">
    <source>
        <dbReference type="EMBL" id="GIL38946.1"/>
    </source>
</evidence>
<dbReference type="GO" id="GO:0005886">
    <property type="term" value="C:plasma membrane"/>
    <property type="evidence" value="ECO:0007669"/>
    <property type="project" value="UniProtKB-SubCell"/>
</dbReference>
<evidence type="ECO:0000256" key="6">
    <source>
        <dbReference type="SAM" id="Phobius"/>
    </source>
</evidence>